<comment type="caution">
    <text evidence="3">The sequence shown here is derived from an EMBL/GenBank/DDBJ whole genome shotgun (WGS) entry which is preliminary data.</text>
</comment>
<name>A0ABU5XFB6_9MYCO</name>
<dbReference type="Proteomes" id="UP001299596">
    <property type="component" value="Unassembled WGS sequence"/>
</dbReference>
<feature type="signal peptide" evidence="1">
    <location>
        <begin position="1"/>
        <end position="23"/>
    </location>
</feature>
<organism evidence="3 4">
    <name type="scientific">[Mycobacterium] crassicus</name>
    <dbReference type="NCBI Taxonomy" id="2872309"/>
    <lineage>
        <taxon>Bacteria</taxon>
        <taxon>Bacillati</taxon>
        <taxon>Actinomycetota</taxon>
        <taxon>Actinomycetes</taxon>
        <taxon>Mycobacteriales</taxon>
        <taxon>Mycobacteriaceae</taxon>
        <taxon>Mycolicibacter</taxon>
    </lineage>
</organism>
<protein>
    <submittedName>
        <fullName evidence="3">PE-PPE domain-containing protein</fullName>
    </submittedName>
</protein>
<reference evidence="3 4" key="1">
    <citation type="submission" date="2023-12" db="EMBL/GenBank/DDBJ databases">
        <title>Description of new species of Mycobacterium terrae complex isolated from sewage at the Sao Paulo Zoological Park Foundation in Brazil.</title>
        <authorList>
            <person name="Romagnoli C.L."/>
            <person name="Conceicao E.C."/>
            <person name="Machado E."/>
            <person name="Barreto L.B.P.F."/>
            <person name="Sharma A."/>
            <person name="Silva N.M."/>
            <person name="Marques L.E."/>
            <person name="Juliana M.A."/>
            <person name="Lourenco M.C.S."/>
            <person name="Digiampietri L.A."/>
            <person name="Suffys P.N."/>
            <person name="Viana-Niero C."/>
        </authorList>
    </citation>
    <scope>NUCLEOTIDE SEQUENCE [LARGE SCALE GENOMIC DNA]</scope>
    <source>
        <strain evidence="3 4">MYC098</strain>
    </source>
</reference>
<dbReference type="InterPro" id="IPR013228">
    <property type="entry name" value="PE-PPE_C"/>
</dbReference>
<gene>
    <name evidence="3" type="ORF">K6T79_07045</name>
</gene>
<keyword evidence="1" id="KW-0732">Signal</keyword>
<evidence type="ECO:0000313" key="4">
    <source>
        <dbReference type="Proteomes" id="UP001299596"/>
    </source>
</evidence>
<evidence type="ECO:0000256" key="1">
    <source>
        <dbReference type="SAM" id="SignalP"/>
    </source>
</evidence>
<evidence type="ECO:0000313" key="3">
    <source>
        <dbReference type="EMBL" id="MEB3020799.1"/>
    </source>
</evidence>
<dbReference type="Pfam" id="PF08237">
    <property type="entry name" value="PE-PPE"/>
    <property type="match status" value="1"/>
</dbReference>
<feature type="domain" description="PE-PPE" evidence="2">
    <location>
        <begin position="80"/>
        <end position="158"/>
    </location>
</feature>
<accession>A0ABU5XFB6</accession>
<evidence type="ECO:0000259" key="2">
    <source>
        <dbReference type="Pfam" id="PF08237"/>
    </source>
</evidence>
<keyword evidence="4" id="KW-1185">Reference proteome</keyword>
<proteinExistence type="predicted"/>
<feature type="chain" id="PRO_5047416420" evidence="1">
    <location>
        <begin position="24"/>
        <end position="253"/>
    </location>
</feature>
<sequence length="253" mass="26693">MKRVILGAALCGAALALAAGANAANQNYDFLYGSTDALVLGPTGIPTPSANYISHGMDLYLDPLGYEGTAASTVALTTPNTYNFLTSVPQGEKILVDAILTDFQNGDMGCNNLGVCTDPLTIFTYSQSSLVAANAQNDLIEAGVPANALRFVMLGATPGAVPTTMYPTEVFNIQGDIYATHSLTTSWIDLLFGNTSWQDVLFGMAVHNAYLGLTADQIASATAETVGMTTFNEIPELTMPELFQALFNSFFAT</sequence>
<dbReference type="RefSeq" id="WP_225407072.1">
    <property type="nucleotide sequence ID" value="NZ_JAYJJR010000003.1"/>
</dbReference>
<dbReference type="EMBL" id="JAYJJR010000003">
    <property type="protein sequence ID" value="MEB3020799.1"/>
    <property type="molecule type" value="Genomic_DNA"/>
</dbReference>